<organism evidence="1 2">
    <name type="scientific">Metallibacterium scheffleri</name>
    <dbReference type="NCBI Taxonomy" id="993689"/>
    <lineage>
        <taxon>Bacteria</taxon>
        <taxon>Pseudomonadati</taxon>
        <taxon>Pseudomonadota</taxon>
        <taxon>Gammaproteobacteria</taxon>
        <taxon>Lysobacterales</taxon>
        <taxon>Rhodanobacteraceae</taxon>
        <taxon>Metallibacterium</taxon>
    </lineage>
</organism>
<comment type="caution">
    <text evidence="1">The sequence shown here is derived from an EMBL/GenBank/DDBJ whole genome shotgun (WGS) entry which is preliminary data.</text>
</comment>
<dbReference type="EMBL" id="MWQO01000069">
    <property type="protein sequence ID" value="THD07008.1"/>
    <property type="molecule type" value="Genomic_DNA"/>
</dbReference>
<name>A0A4S3KFG0_9GAMM</name>
<proteinExistence type="predicted"/>
<accession>A0A4S3KFG0</accession>
<keyword evidence="2" id="KW-1185">Reference proteome</keyword>
<evidence type="ECO:0000313" key="1">
    <source>
        <dbReference type="EMBL" id="THD07008.1"/>
    </source>
</evidence>
<dbReference type="Proteomes" id="UP000307749">
    <property type="component" value="Unassembled WGS sequence"/>
</dbReference>
<dbReference type="AlphaFoldDB" id="A0A4S3KFG0"/>
<reference evidence="1 2" key="1">
    <citation type="submission" date="2017-02" db="EMBL/GenBank/DDBJ databases">
        <title>Whole genome sequencing of Metallibacterium scheffleri DSM 24874 (T).</title>
        <authorList>
            <person name="Kumar S."/>
            <person name="Patil P."/>
            <person name="Patil P.B."/>
        </authorList>
    </citation>
    <scope>NUCLEOTIDE SEQUENCE [LARGE SCALE GENOMIC DNA]</scope>
    <source>
        <strain evidence="1 2">DSM 24874</strain>
    </source>
</reference>
<gene>
    <name evidence="1" type="ORF">B1806_15605</name>
</gene>
<sequence length="73" mass="8134">MLYRLLRMQLKASGSAYSPERALEIARHIQLHQVRIAGQGTASGLTDLSPEQLALFDQLQLDTPTKEPFDIAL</sequence>
<evidence type="ECO:0000313" key="2">
    <source>
        <dbReference type="Proteomes" id="UP000307749"/>
    </source>
</evidence>
<protein>
    <submittedName>
        <fullName evidence="1">Uncharacterized protein</fullName>
    </submittedName>
</protein>
<dbReference type="STRING" id="993689.GCA_002077135_00131"/>